<sequence>MVVLDIDGTLHAASDSHRRAHQSISVAVRAAVRAVARTGTHVVLCTGRLSTATLPFLRELEISAGFAVCSNGAVLIDAATGRIVEQVVFSLAAPIAVLRGWLPDAVFVAEDPGVGVWATGVIDDADTHYGAVTLVEVDELAAASTTRLAVHWPGHSGPELSDALSNNAILNVRCCCYTDEPIADLTAAGVTKAAMLERLRVQLGVAASETLAVGDGVNDIEMLIWAAHGVAMGNSPASVQAIADEICPSAADDGLAIALSRWFR</sequence>
<dbReference type="RefSeq" id="WP_264071660.1">
    <property type="nucleotide sequence ID" value="NZ_JACKTY010000049.1"/>
</dbReference>
<dbReference type="InterPro" id="IPR023214">
    <property type="entry name" value="HAD_sf"/>
</dbReference>
<dbReference type="InterPro" id="IPR036412">
    <property type="entry name" value="HAD-like_sf"/>
</dbReference>
<name>A0ABT3CLW2_9MYCO</name>
<accession>A0ABT3CLW2</accession>
<keyword evidence="1" id="KW-0378">Hydrolase</keyword>
<dbReference type="Gene3D" id="3.40.50.1000">
    <property type="entry name" value="HAD superfamily/HAD-like"/>
    <property type="match status" value="1"/>
</dbReference>
<evidence type="ECO:0000313" key="2">
    <source>
        <dbReference type="Proteomes" id="UP001526201"/>
    </source>
</evidence>
<dbReference type="NCBIfam" id="TIGR01484">
    <property type="entry name" value="HAD-SF-IIB"/>
    <property type="match status" value="1"/>
</dbReference>
<dbReference type="Proteomes" id="UP001526201">
    <property type="component" value="Unassembled WGS sequence"/>
</dbReference>
<keyword evidence="2" id="KW-1185">Reference proteome</keyword>
<dbReference type="InterPro" id="IPR006379">
    <property type="entry name" value="HAD-SF_hydro_IIB"/>
</dbReference>
<gene>
    <name evidence="1" type="ORF">H7J73_30800</name>
</gene>
<dbReference type="PROSITE" id="PS01229">
    <property type="entry name" value="COF_2"/>
    <property type="match status" value="1"/>
</dbReference>
<comment type="caution">
    <text evidence="1">The sequence shown here is derived from an EMBL/GenBank/DDBJ whole genome shotgun (WGS) entry which is preliminary data.</text>
</comment>
<dbReference type="Gene3D" id="3.30.1240.10">
    <property type="match status" value="1"/>
</dbReference>
<evidence type="ECO:0000313" key="1">
    <source>
        <dbReference type="EMBL" id="MCV7230407.1"/>
    </source>
</evidence>
<reference evidence="1 2" key="1">
    <citation type="journal article" date="2022" name="BMC Genomics">
        <title>Comparative genome analysis of mycobacteria focusing on tRNA and non-coding RNA.</title>
        <authorList>
            <person name="Behra P.R.K."/>
            <person name="Pettersson B.M.F."/>
            <person name="Ramesh M."/>
            <person name="Das S."/>
            <person name="Dasgupta S."/>
            <person name="Kirsebom L.A."/>
        </authorList>
    </citation>
    <scope>NUCLEOTIDE SEQUENCE [LARGE SCALE GENOMIC DNA]</scope>
    <source>
        <strain evidence="1 2">DSM 44078</strain>
    </source>
</reference>
<dbReference type="PANTHER" id="PTHR10000">
    <property type="entry name" value="PHOSPHOSERINE PHOSPHATASE"/>
    <property type="match status" value="1"/>
</dbReference>
<protein>
    <submittedName>
        <fullName evidence="1">HAD-IIB family hydrolase</fullName>
    </submittedName>
</protein>
<dbReference type="SUPFAM" id="SSF56784">
    <property type="entry name" value="HAD-like"/>
    <property type="match status" value="1"/>
</dbReference>
<dbReference type="EMBL" id="JACKTY010000049">
    <property type="protein sequence ID" value="MCV7230407.1"/>
    <property type="molecule type" value="Genomic_DNA"/>
</dbReference>
<proteinExistence type="predicted"/>
<dbReference type="Pfam" id="PF08282">
    <property type="entry name" value="Hydrolase_3"/>
    <property type="match status" value="2"/>
</dbReference>
<dbReference type="PANTHER" id="PTHR10000:SF8">
    <property type="entry name" value="HAD SUPERFAMILY HYDROLASE-LIKE, TYPE 3"/>
    <property type="match status" value="1"/>
</dbReference>
<organism evidence="1 2">
    <name type="scientific">Mycolicibacterium komossense</name>
    <dbReference type="NCBI Taxonomy" id="1779"/>
    <lineage>
        <taxon>Bacteria</taxon>
        <taxon>Bacillati</taxon>
        <taxon>Actinomycetota</taxon>
        <taxon>Actinomycetes</taxon>
        <taxon>Mycobacteriales</taxon>
        <taxon>Mycobacteriaceae</taxon>
        <taxon>Mycolicibacterium</taxon>
    </lineage>
</organism>
<dbReference type="GO" id="GO:0016787">
    <property type="term" value="F:hydrolase activity"/>
    <property type="evidence" value="ECO:0007669"/>
    <property type="project" value="UniProtKB-KW"/>
</dbReference>